<evidence type="ECO:0000256" key="1">
    <source>
        <dbReference type="SAM" id="MobiDB-lite"/>
    </source>
</evidence>
<protein>
    <recommendedName>
        <fullName evidence="4">Transposase</fullName>
    </recommendedName>
</protein>
<dbReference type="SUPFAM" id="SSF143422">
    <property type="entry name" value="Transposase IS200-like"/>
    <property type="match status" value="1"/>
</dbReference>
<dbReference type="InterPro" id="IPR036515">
    <property type="entry name" value="Transposase_17_sf"/>
</dbReference>
<sequence length="235" mass="26553">MARLPRLYAPHIPQLVQAEFVRPLAAIHDPTPSAQLDQLHEWLQRDAREYQVAVHGWLLLNDRISLLGTPPDAQALPKLIQSLGRRIAAGMRHGRVFSSRYRSALIQPGHWLVPTQVWLESLPVTLHYVDRPQAWPWSSAATHTGTDHRYDALLTDHPDYWQLGNTPFARQARYAERLADGLPSSQSTRIRDALFGQWALGEPDFLADLRSRATRRIAPAPRGRPRKNTDAAAAV</sequence>
<accession>A0A410GEM5</accession>
<dbReference type="AlphaFoldDB" id="A0A410GEM5"/>
<evidence type="ECO:0008006" key="4">
    <source>
        <dbReference type="Google" id="ProtNLM"/>
    </source>
</evidence>
<dbReference type="RefSeq" id="WP_128355751.1">
    <property type="nucleotide sequence ID" value="NZ_CP022987.1"/>
</dbReference>
<dbReference type="OrthoDB" id="9814067at2"/>
<keyword evidence="3" id="KW-1185">Reference proteome</keyword>
<feature type="region of interest" description="Disordered" evidence="1">
    <location>
        <begin position="216"/>
        <end position="235"/>
    </location>
</feature>
<evidence type="ECO:0000313" key="3">
    <source>
        <dbReference type="Proteomes" id="UP000283474"/>
    </source>
</evidence>
<reference evidence="2 3" key="1">
    <citation type="submission" date="2017-08" db="EMBL/GenBank/DDBJ databases">
        <authorList>
            <person name="Park S.-J."/>
            <person name="Kim H."/>
        </authorList>
    </citation>
    <scope>NUCLEOTIDE SEQUENCE [LARGE SCALE GENOMIC DNA]</scope>
    <source>
        <strain evidence="3">ye3</strain>
    </source>
</reference>
<name>A0A410GEM5_9BURK</name>
<evidence type="ECO:0000313" key="2">
    <source>
        <dbReference type="EMBL" id="QAA94756.1"/>
    </source>
</evidence>
<dbReference type="GO" id="GO:0004803">
    <property type="term" value="F:transposase activity"/>
    <property type="evidence" value="ECO:0007669"/>
    <property type="project" value="InterPro"/>
</dbReference>
<gene>
    <name evidence="2" type="ORF">CKA81_13555</name>
</gene>
<organism evidence="2 3">
    <name type="scientific">Pollutimonas thiosulfatoxidans</name>
    <dbReference type="NCBI Taxonomy" id="2028345"/>
    <lineage>
        <taxon>Bacteria</taxon>
        <taxon>Pseudomonadati</taxon>
        <taxon>Pseudomonadota</taxon>
        <taxon>Betaproteobacteria</taxon>
        <taxon>Burkholderiales</taxon>
        <taxon>Alcaligenaceae</taxon>
        <taxon>Pollutimonas</taxon>
    </lineage>
</organism>
<dbReference type="EMBL" id="CP022987">
    <property type="protein sequence ID" value="QAA94756.1"/>
    <property type="molecule type" value="Genomic_DNA"/>
</dbReference>
<dbReference type="Gene3D" id="3.30.70.1290">
    <property type="entry name" value="Transposase IS200-like"/>
    <property type="match status" value="1"/>
</dbReference>
<dbReference type="GO" id="GO:0003677">
    <property type="term" value="F:DNA binding"/>
    <property type="evidence" value="ECO:0007669"/>
    <property type="project" value="InterPro"/>
</dbReference>
<dbReference type="GO" id="GO:0006313">
    <property type="term" value="P:DNA transposition"/>
    <property type="evidence" value="ECO:0007669"/>
    <property type="project" value="InterPro"/>
</dbReference>
<proteinExistence type="predicted"/>
<dbReference type="KEGG" id="pus:CKA81_13555"/>
<dbReference type="Proteomes" id="UP000283474">
    <property type="component" value="Chromosome"/>
</dbReference>